<sequence length="263" mass="28277">MPLAPSFAAMLMTEDGVRIDAAHTPSRGAAELGIVLAHGFTGSLRERPTRRIAHVLSGFGGVVSFDFRGHGRSGGESTVGDLEILDLDAAVRHTRMIGYTRVAVVGFSMGAAVAVRHAGWHGQDGASGESAPRPGRPDAVVAVSAPARWYYRETRPMRQVHWAIEQPLGRWAARVGKRTRIRKGVWDPVPSAPHEAAAHISPTPLLVVHGDADDFFPLDHAHQIYGAAREPKELWIEPGYGHAESAATPALIRRIGEWVAAGP</sequence>
<dbReference type="InterPro" id="IPR000073">
    <property type="entry name" value="AB_hydrolase_1"/>
</dbReference>
<organism evidence="2 3">
    <name type="scientific">Streptosporangium brasiliense</name>
    <dbReference type="NCBI Taxonomy" id="47480"/>
    <lineage>
        <taxon>Bacteria</taxon>
        <taxon>Bacillati</taxon>
        <taxon>Actinomycetota</taxon>
        <taxon>Actinomycetes</taxon>
        <taxon>Streptosporangiales</taxon>
        <taxon>Streptosporangiaceae</taxon>
        <taxon>Streptosporangium</taxon>
    </lineage>
</organism>
<accession>A0ABT9R8L5</accession>
<dbReference type="SUPFAM" id="SSF53474">
    <property type="entry name" value="alpha/beta-Hydrolases"/>
    <property type="match status" value="1"/>
</dbReference>
<dbReference type="InterPro" id="IPR029058">
    <property type="entry name" value="AB_hydrolase_fold"/>
</dbReference>
<dbReference type="PANTHER" id="PTHR12277:SF81">
    <property type="entry name" value="PROTEIN ABHD13"/>
    <property type="match status" value="1"/>
</dbReference>
<dbReference type="EMBL" id="JAUSRB010000002">
    <property type="protein sequence ID" value="MDP9865577.1"/>
    <property type="molecule type" value="Genomic_DNA"/>
</dbReference>
<feature type="domain" description="AB hydrolase-1" evidence="1">
    <location>
        <begin position="34"/>
        <end position="243"/>
    </location>
</feature>
<evidence type="ECO:0000313" key="2">
    <source>
        <dbReference type="EMBL" id="MDP9865577.1"/>
    </source>
</evidence>
<keyword evidence="3" id="KW-1185">Reference proteome</keyword>
<name>A0ABT9R8L5_9ACTN</name>
<dbReference type="Proteomes" id="UP001230426">
    <property type="component" value="Unassembled WGS sequence"/>
</dbReference>
<dbReference type="Gene3D" id="3.40.50.1820">
    <property type="entry name" value="alpha/beta hydrolase"/>
    <property type="match status" value="1"/>
</dbReference>
<proteinExistence type="predicted"/>
<reference evidence="2 3" key="1">
    <citation type="submission" date="2023-07" db="EMBL/GenBank/DDBJ databases">
        <title>Sequencing the genomes of 1000 actinobacteria strains.</title>
        <authorList>
            <person name="Klenk H.-P."/>
        </authorList>
    </citation>
    <scope>NUCLEOTIDE SEQUENCE [LARGE SCALE GENOMIC DNA]</scope>
    <source>
        <strain evidence="2 3">DSM 44109</strain>
    </source>
</reference>
<dbReference type="Pfam" id="PF12697">
    <property type="entry name" value="Abhydrolase_6"/>
    <property type="match status" value="1"/>
</dbReference>
<evidence type="ECO:0000313" key="3">
    <source>
        <dbReference type="Proteomes" id="UP001230426"/>
    </source>
</evidence>
<evidence type="ECO:0000259" key="1">
    <source>
        <dbReference type="Pfam" id="PF12697"/>
    </source>
</evidence>
<protein>
    <submittedName>
        <fullName evidence="2">Pimeloyl-ACP methyl ester carboxylesterase</fullName>
    </submittedName>
</protein>
<dbReference type="PANTHER" id="PTHR12277">
    <property type="entry name" value="ALPHA/BETA HYDROLASE DOMAIN-CONTAINING PROTEIN"/>
    <property type="match status" value="1"/>
</dbReference>
<gene>
    <name evidence="2" type="ORF">J2S55_004843</name>
</gene>
<dbReference type="RefSeq" id="WP_306865135.1">
    <property type="nucleotide sequence ID" value="NZ_JAUSRB010000002.1"/>
</dbReference>
<comment type="caution">
    <text evidence="2">The sequence shown here is derived from an EMBL/GenBank/DDBJ whole genome shotgun (WGS) entry which is preliminary data.</text>
</comment>